<keyword evidence="4" id="KW-1185">Reference proteome</keyword>
<organism evidence="3 4">
    <name type="scientific">Butyrivibrio fibrisolvens DSM 3071</name>
    <dbReference type="NCBI Taxonomy" id="1121131"/>
    <lineage>
        <taxon>Bacteria</taxon>
        <taxon>Bacillati</taxon>
        <taxon>Bacillota</taxon>
        <taxon>Clostridia</taxon>
        <taxon>Lachnospirales</taxon>
        <taxon>Lachnospiraceae</taxon>
        <taxon>Butyrivibrio</taxon>
    </lineage>
</organism>
<feature type="region of interest" description="Disordered" evidence="1">
    <location>
        <begin position="29"/>
        <end position="86"/>
    </location>
</feature>
<feature type="compositionally biased region" description="Acidic residues" evidence="1">
    <location>
        <begin position="33"/>
        <end position="44"/>
    </location>
</feature>
<sequence>MKRKIVAVFMSCAMGMTLLTGCGDIASAFSSDDKEDVDENADDESDKKDSDKEAKDGKTDDSSSKASDEKEDDSKDNDNSDAEGLKVPESEEELFAFMEGEWDFVNPVTLEDYAHMEIDNKGSFVYGYTGSKESCTGEFVANHLYVEEDVPLTFTVNVSGLDGMTFEYSGYVVEDEDSSDGKIYYGSCDGEDYIYMEETGNGDTFAGSVLFQDPNTVDGSFHMGANSYIMHRKSDADTTAELKDGEFYAWVWKADDKGLWAQEMKPITWDDENEYTGNRYTAAAFMPEEMGSAYYEYSKDIDKKLLLNGQRLDMENPRYMCLLKVSSDGVIEDIQEVDDAFYGMYDLGDLDAEISYDGMIFTYNGIDYDIAEYGGGLKISNVYHAYGKEIIECYVTHHENEYLVFDKFYGEIVGEPIVGTNLIWQGDDFTTAIYVNGTEVRDMCGDLMFYIDCWEIESIEFADDGENVKCTYIIYDEDKEDEETKEETFELPERRDGAMNAYCDYANSGRASDYRRFREYVPDDATFFVITDPQLWTERVFYSMGALEENAVNHVMVVALSDNTYFEIKDKDGELLASDYLDKGRYEMYIMTIAEGEPLYTIYVTTYEDGKEVNSEWGVTMISGETYQHCLFVE</sequence>
<feature type="compositionally biased region" description="Basic and acidic residues" evidence="1">
    <location>
        <begin position="45"/>
        <end position="86"/>
    </location>
</feature>
<evidence type="ECO:0000256" key="1">
    <source>
        <dbReference type="SAM" id="MobiDB-lite"/>
    </source>
</evidence>
<protein>
    <submittedName>
        <fullName evidence="3">Uncharacterized protein</fullName>
    </submittedName>
</protein>
<dbReference type="PROSITE" id="PS51257">
    <property type="entry name" value="PROKAR_LIPOPROTEIN"/>
    <property type="match status" value="1"/>
</dbReference>
<dbReference type="GeneID" id="89510099"/>
<evidence type="ECO:0000313" key="4">
    <source>
        <dbReference type="Proteomes" id="UP000184278"/>
    </source>
</evidence>
<dbReference type="EMBL" id="FQXK01000007">
    <property type="protein sequence ID" value="SHH84845.1"/>
    <property type="molecule type" value="Genomic_DNA"/>
</dbReference>
<accession>A0A1M5WBG0</accession>
<reference evidence="4" key="1">
    <citation type="submission" date="2016-11" db="EMBL/GenBank/DDBJ databases">
        <authorList>
            <person name="Varghese N."/>
            <person name="Submissions S."/>
        </authorList>
    </citation>
    <scope>NUCLEOTIDE SEQUENCE [LARGE SCALE GENOMIC DNA]</scope>
    <source>
        <strain evidence="4">DSM 3071</strain>
    </source>
</reference>
<gene>
    <name evidence="3" type="ORF">SAMN02745229_00990</name>
</gene>
<feature type="signal peptide" evidence="2">
    <location>
        <begin position="1"/>
        <end position="20"/>
    </location>
</feature>
<evidence type="ECO:0000256" key="2">
    <source>
        <dbReference type="SAM" id="SignalP"/>
    </source>
</evidence>
<dbReference type="Proteomes" id="UP000184278">
    <property type="component" value="Unassembled WGS sequence"/>
</dbReference>
<name>A0A1M5WBG0_BUTFI</name>
<keyword evidence="2" id="KW-0732">Signal</keyword>
<evidence type="ECO:0000313" key="3">
    <source>
        <dbReference type="EMBL" id="SHH84845.1"/>
    </source>
</evidence>
<proteinExistence type="predicted"/>
<dbReference type="RefSeq" id="WP_073385973.1">
    <property type="nucleotide sequence ID" value="NZ_FQXK01000007.1"/>
</dbReference>
<dbReference type="AlphaFoldDB" id="A0A1M5WBG0"/>
<feature type="chain" id="PRO_5038795570" evidence="2">
    <location>
        <begin position="21"/>
        <end position="634"/>
    </location>
</feature>
<dbReference type="OrthoDB" id="1995745at2"/>